<sequence>MVQPGAVPDRENLYRSALRRLRGGLVMAGLFSAAVNLLMLTGPMFMLQVYDRVLSSGSVATLQALFVIVLALFIFLGLYDFLRRRLLSRAAYRLDQYVGQPLHDLWLRSGLRPRPGTGRPLNDLAVVRGFLPSPAMLGLFDTPWIPFYMAVVFLIHPWLGFLALAGLGIVTVLALLNQWATRAHHARAMQMDSAESFLADQSRRNAEAIVPLGMSGRVTARWAEMHRAGLAVGQVGGDRGEAFAAGSRAFRLALQSALLGLGGYLALQQEISAGMIVAVSIIAGRALAPVDMVIGQWRSIVRAREAHGRLAALFDAAPGARAAMQLPAPKGRLEVRAVTKFAPGGRGGARAPILDQVSFRLAPGDAVGVIGPSGSGKSSLARILVGAWRPDAGELRIDGATPEQWEDAALGRHIGYLSQRLELLAGTIRDNIARFDPEADDAAVIAAARLAGVHDMVLRLPDGYATELGHDHAPFSGGQVQRIGLARAVYGMPRYVVLDEPNSNLDASGDEALAQAIIALRGHGCTVVVMAHRPSAIEAVNKVLVLHGGRVAEFGPKEKVLQRATRPRRDSVEKV</sequence>
<protein>
    <submittedName>
        <fullName evidence="10">Type I secretion system ATP-binding protein PrsD</fullName>
    </submittedName>
</protein>
<keyword evidence="11" id="KW-1185">Reference proteome</keyword>
<evidence type="ECO:0000313" key="11">
    <source>
        <dbReference type="Proteomes" id="UP000193207"/>
    </source>
</evidence>
<dbReference type="GO" id="GO:0030256">
    <property type="term" value="C:type I protein secretion system complex"/>
    <property type="evidence" value="ECO:0007669"/>
    <property type="project" value="InterPro"/>
</dbReference>
<dbReference type="NCBIfam" id="TIGR01842">
    <property type="entry name" value="type_I_sec_PrtD"/>
    <property type="match status" value="1"/>
</dbReference>
<dbReference type="InterPro" id="IPR010128">
    <property type="entry name" value="ATPase_T1SS_PrtD-like"/>
</dbReference>
<dbReference type="InterPro" id="IPR039421">
    <property type="entry name" value="Type_1_exporter"/>
</dbReference>
<proteinExistence type="predicted"/>
<evidence type="ECO:0000259" key="9">
    <source>
        <dbReference type="PROSITE" id="PS50929"/>
    </source>
</evidence>
<gene>
    <name evidence="10" type="primary">prsD_1</name>
    <name evidence="10" type="ORF">ROH8110_00585</name>
</gene>
<evidence type="ECO:0000256" key="4">
    <source>
        <dbReference type="ARBA" id="ARBA00022840"/>
    </source>
</evidence>
<comment type="subcellular location">
    <subcellularLocation>
        <location evidence="1">Cell membrane</location>
        <topology evidence="1">Multi-pass membrane protein</topology>
    </subcellularLocation>
</comment>
<dbReference type="GO" id="GO:0005886">
    <property type="term" value="C:plasma membrane"/>
    <property type="evidence" value="ECO:0007669"/>
    <property type="project" value="UniProtKB-SubCell"/>
</dbReference>
<feature type="transmembrane region" description="Helical" evidence="7">
    <location>
        <begin position="60"/>
        <end position="79"/>
    </location>
</feature>
<feature type="domain" description="ABC transmembrane type-1" evidence="9">
    <location>
        <begin position="26"/>
        <end position="302"/>
    </location>
</feature>
<keyword evidence="3" id="KW-0547">Nucleotide-binding</keyword>
<dbReference type="SMART" id="SM00382">
    <property type="entry name" value="AAA"/>
    <property type="match status" value="1"/>
</dbReference>
<keyword evidence="2 7" id="KW-0812">Transmembrane</keyword>
<dbReference type="InterPro" id="IPR003593">
    <property type="entry name" value="AAA+_ATPase"/>
</dbReference>
<organism evidence="10 11">
    <name type="scientific">Roseovarius halotolerans</name>
    <dbReference type="NCBI Taxonomy" id="505353"/>
    <lineage>
        <taxon>Bacteria</taxon>
        <taxon>Pseudomonadati</taxon>
        <taxon>Pseudomonadota</taxon>
        <taxon>Alphaproteobacteria</taxon>
        <taxon>Rhodobacterales</taxon>
        <taxon>Roseobacteraceae</taxon>
        <taxon>Roseovarius</taxon>
    </lineage>
</organism>
<evidence type="ECO:0000256" key="3">
    <source>
        <dbReference type="ARBA" id="ARBA00022741"/>
    </source>
</evidence>
<dbReference type="Gene3D" id="3.40.50.300">
    <property type="entry name" value="P-loop containing nucleotide triphosphate hydrolases"/>
    <property type="match status" value="1"/>
</dbReference>
<dbReference type="InterPro" id="IPR011527">
    <property type="entry name" value="ABC1_TM_dom"/>
</dbReference>
<feature type="transmembrane region" description="Helical" evidence="7">
    <location>
        <begin position="161"/>
        <end position="180"/>
    </location>
</feature>
<dbReference type="EMBL" id="FWFU01000001">
    <property type="protein sequence ID" value="SLN18663.1"/>
    <property type="molecule type" value="Genomic_DNA"/>
</dbReference>
<dbReference type="SUPFAM" id="SSF90123">
    <property type="entry name" value="ABC transporter transmembrane region"/>
    <property type="match status" value="1"/>
</dbReference>
<keyword evidence="4 10" id="KW-0067">ATP-binding</keyword>
<dbReference type="RefSeq" id="WP_085816262.1">
    <property type="nucleotide sequence ID" value="NZ_FWFU01000001.1"/>
</dbReference>
<dbReference type="Pfam" id="PF00005">
    <property type="entry name" value="ABC_tran"/>
    <property type="match status" value="1"/>
</dbReference>
<evidence type="ECO:0000313" key="10">
    <source>
        <dbReference type="EMBL" id="SLN18663.1"/>
    </source>
</evidence>
<dbReference type="SUPFAM" id="SSF52540">
    <property type="entry name" value="P-loop containing nucleoside triphosphate hydrolases"/>
    <property type="match status" value="1"/>
</dbReference>
<dbReference type="Proteomes" id="UP000193207">
    <property type="component" value="Unassembled WGS sequence"/>
</dbReference>
<dbReference type="AlphaFoldDB" id="A0A1X6YE92"/>
<evidence type="ECO:0000259" key="8">
    <source>
        <dbReference type="PROSITE" id="PS50893"/>
    </source>
</evidence>
<evidence type="ECO:0000256" key="2">
    <source>
        <dbReference type="ARBA" id="ARBA00022692"/>
    </source>
</evidence>
<dbReference type="PROSITE" id="PS50893">
    <property type="entry name" value="ABC_TRANSPORTER_2"/>
    <property type="match status" value="1"/>
</dbReference>
<dbReference type="GO" id="GO:0016887">
    <property type="term" value="F:ATP hydrolysis activity"/>
    <property type="evidence" value="ECO:0007669"/>
    <property type="project" value="InterPro"/>
</dbReference>
<dbReference type="PANTHER" id="PTHR43394:SF1">
    <property type="entry name" value="ATP-BINDING CASSETTE SUB-FAMILY B MEMBER 10, MITOCHONDRIAL"/>
    <property type="match status" value="1"/>
</dbReference>
<dbReference type="PROSITE" id="PS50929">
    <property type="entry name" value="ABC_TM1F"/>
    <property type="match status" value="1"/>
</dbReference>
<evidence type="ECO:0000256" key="7">
    <source>
        <dbReference type="SAM" id="Phobius"/>
    </source>
</evidence>
<dbReference type="GO" id="GO:0015421">
    <property type="term" value="F:ABC-type oligopeptide transporter activity"/>
    <property type="evidence" value="ECO:0007669"/>
    <property type="project" value="TreeGrafter"/>
</dbReference>
<keyword evidence="6 7" id="KW-0472">Membrane</keyword>
<dbReference type="InterPro" id="IPR003439">
    <property type="entry name" value="ABC_transporter-like_ATP-bd"/>
</dbReference>
<name>A0A1X6YE92_9RHOB</name>
<dbReference type="GO" id="GO:0005524">
    <property type="term" value="F:ATP binding"/>
    <property type="evidence" value="ECO:0007669"/>
    <property type="project" value="UniProtKB-KW"/>
</dbReference>
<reference evidence="10 11" key="1">
    <citation type="submission" date="2017-03" db="EMBL/GenBank/DDBJ databases">
        <authorList>
            <person name="Afonso C.L."/>
            <person name="Miller P.J."/>
            <person name="Scott M.A."/>
            <person name="Spackman E."/>
            <person name="Goraichik I."/>
            <person name="Dimitrov K.M."/>
            <person name="Suarez D.L."/>
            <person name="Swayne D.E."/>
        </authorList>
    </citation>
    <scope>NUCLEOTIDE SEQUENCE [LARGE SCALE GENOMIC DNA]</scope>
    <source>
        <strain evidence="10 11">CECT 8110</strain>
    </source>
</reference>
<accession>A0A1X6YE92</accession>
<dbReference type="Gene3D" id="1.20.1560.10">
    <property type="entry name" value="ABC transporter type 1, transmembrane domain"/>
    <property type="match status" value="1"/>
</dbReference>
<evidence type="ECO:0000256" key="1">
    <source>
        <dbReference type="ARBA" id="ARBA00004651"/>
    </source>
</evidence>
<keyword evidence="5 7" id="KW-1133">Transmembrane helix</keyword>
<evidence type="ECO:0000256" key="5">
    <source>
        <dbReference type="ARBA" id="ARBA00022989"/>
    </source>
</evidence>
<feature type="domain" description="ABC transporter" evidence="8">
    <location>
        <begin position="333"/>
        <end position="573"/>
    </location>
</feature>
<evidence type="ECO:0000256" key="6">
    <source>
        <dbReference type="ARBA" id="ARBA00023136"/>
    </source>
</evidence>
<dbReference type="InterPro" id="IPR027417">
    <property type="entry name" value="P-loop_NTPase"/>
</dbReference>
<dbReference type="PANTHER" id="PTHR43394">
    <property type="entry name" value="ATP-DEPENDENT PERMEASE MDL1, MITOCHONDRIAL"/>
    <property type="match status" value="1"/>
</dbReference>
<feature type="transmembrane region" description="Helical" evidence="7">
    <location>
        <begin position="21"/>
        <end position="40"/>
    </location>
</feature>
<dbReference type="OrthoDB" id="9808328at2"/>
<dbReference type="InterPro" id="IPR036640">
    <property type="entry name" value="ABC1_TM_sf"/>
</dbReference>
<dbReference type="GO" id="GO:0030253">
    <property type="term" value="P:protein secretion by the type I secretion system"/>
    <property type="evidence" value="ECO:0007669"/>
    <property type="project" value="InterPro"/>
</dbReference>